<dbReference type="RefSeq" id="WP_318785951.1">
    <property type="nucleotide sequence ID" value="NZ_JAWDKC010000019.1"/>
</dbReference>
<sequence>MENKDEFAGIYMATGTLIGDTLSVYKKDGTVMFFASGYGMLIAANAGTYRLENDSLIATVIPLIRTGDGVNELVGTLEDYLGENERIFHDNSGTRVDSYYEYLISRDVSFFEDYDFSKLDGKTEVEKVNFGKNGNDAYLGENGTLQGVLADFVTECFNQNKEDVKEKSKQDKEKLKAEAAEKRNESSGEFVSVFGSGPIGSSATECGSTDNEPPGNEDGKKKDSIEDDSKVEISEAQIIGGAATAGAAIAAYFKKKSGLKSFTGGSFAYCFGLSMNFYIKELSSDQDFPMFFLAKDGKITNILVGARDNQKSRYDDWTGIFNSLKASGAEMKYFCFLEGCSPNFPAEELFNSIFAGATYGNIGQIPPDEPFKIESIHACLDIFRGVKKHLIDNKTIESCLESLSGQFKELAPDCEIGAV</sequence>
<keyword evidence="4" id="KW-1185">Reference proteome</keyword>
<evidence type="ECO:0000256" key="1">
    <source>
        <dbReference type="SAM" id="Coils"/>
    </source>
</evidence>
<name>A0ABU3VQ45_9EURY</name>
<comment type="caution">
    <text evidence="3">The sequence shown here is derived from an EMBL/GenBank/DDBJ whole genome shotgun (WGS) entry which is preliminary data.</text>
</comment>
<proteinExistence type="predicted"/>
<feature type="compositionally biased region" description="Polar residues" evidence="2">
    <location>
        <begin position="201"/>
        <end position="211"/>
    </location>
</feature>
<organism evidence="3 4">
    <name type="scientific">Methanimicrococcus hacksteinii</name>
    <dbReference type="NCBI Taxonomy" id="3028293"/>
    <lineage>
        <taxon>Archaea</taxon>
        <taxon>Methanobacteriati</taxon>
        <taxon>Methanobacteriota</taxon>
        <taxon>Stenosarchaea group</taxon>
        <taxon>Methanomicrobia</taxon>
        <taxon>Methanosarcinales</taxon>
        <taxon>Methanosarcinaceae</taxon>
        <taxon>Methanimicrococcus</taxon>
    </lineage>
</organism>
<dbReference type="Proteomes" id="UP001272052">
    <property type="component" value="Unassembled WGS sequence"/>
</dbReference>
<protein>
    <submittedName>
        <fullName evidence="3">Uncharacterized protein</fullName>
    </submittedName>
</protein>
<feature type="region of interest" description="Disordered" evidence="2">
    <location>
        <begin position="201"/>
        <end position="227"/>
    </location>
</feature>
<keyword evidence="1" id="KW-0175">Coiled coil</keyword>
<reference evidence="3 4" key="1">
    <citation type="submission" date="2023-06" db="EMBL/GenBank/DDBJ databases">
        <title>Genome sequence of Methanimicrococcus sp. At1.</title>
        <authorList>
            <person name="Protasov E."/>
            <person name="Platt K."/>
            <person name="Poehlein A."/>
            <person name="Daniel R."/>
            <person name="Brune A."/>
        </authorList>
    </citation>
    <scope>NUCLEOTIDE SEQUENCE [LARGE SCALE GENOMIC DNA]</scope>
    <source>
        <strain evidence="3 4">At1</strain>
    </source>
</reference>
<feature type="compositionally biased region" description="Basic and acidic residues" evidence="2">
    <location>
        <begin position="217"/>
        <end position="227"/>
    </location>
</feature>
<evidence type="ECO:0000313" key="3">
    <source>
        <dbReference type="EMBL" id="MDV0445528.1"/>
    </source>
</evidence>
<gene>
    <name evidence="3" type="ORF">MmiAt1_11110</name>
</gene>
<evidence type="ECO:0000256" key="2">
    <source>
        <dbReference type="SAM" id="MobiDB-lite"/>
    </source>
</evidence>
<dbReference type="EMBL" id="JAWDKC010000019">
    <property type="protein sequence ID" value="MDV0445528.1"/>
    <property type="molecule type" value="Genomic_DNA"/>
</dbReference>
<evidence type="ECO:0000313" key="4">
    <source>
        <dbReference type="Proteomes" id="UP001272052"/>
    </source>
</evidence>
<feature type="coiled-coil region" evidence="1">
    <location>
        <begin position="158"/>
        <end position="185"/>
    </location>
</feature>
<accession>A0ABU3VQ45</accession>